<dbReference type="STRING" id="211114.SAMN04489726_0208"/>
<accession>A0A1G9R4L6</accession>
<evidence type="ECO:0000313" key="4">
    <source>
        <dbReference type="Proteomes" id="UP000183376"/>
    </source>
</evidence>
<evidence type="ECO:0000259" key="2">
    <source>
        <dbReference type="PROSITE" id="PS50975"/>
    </source>
</evidence>
<protein>
    <recommendedName>
        <fullName evidence="2">ATP-grasp domain-containing protein</fullName>
    </recommendedName>
</protein>
<dbReference type="EMBL" id="LT629701">
    <property type="protein sequence ID" value="SDM18060.1"/>
    <property type="molecule type" value="Genomic_DNA"/>
</dbReference>
<reference evidence="3 4" key="1">
    <citation type="submission" date="2016-10" db="EMBL/GenBank/DDBJ databases">
        <authorList>
            <person name="de Groot N.N."/>
        </authorList>
    </citation>
    <scope>NUCLEOTIDE SEQUENCE [LARGE SCALE GENOMIC DNA]</scope>
    <source>
        <strain evidence="3 4">DSM 44149</strain>
    </source>
</reference>
<dbReference type="PROSITE" id="PS50975">
    <property type="entry name" value="ATP_GRASP"/>
    <property type="match status" value="1"/>
</dbReference>
<evidence type="ECO:0000256" key="1">
    <source>
        <dbReference type="PROSITE-ProRule" id="PRU00409"/>
    </source>
</evidence>
<feature type="domain" description="ATP-grasp" evidence="2">
    <location>
        <begin position="101"/>
        <end position="298"/>
    </location>
</feature>
<evidence type="ECO:0000313" key="3">
    <source>
        <dbReference type="EMBL" id="SDM18060.1"/>
    </source>
</evidence>
<dbReference type="AlphaFoldDB" id="A0A1G9R4L6"/>
<proteinExistence type="predicted"/>
<dbReference type="Proteomes" id="UP000183376">
    <property type="component" value="Chromosome I"/>
</dbReference>
<dbReference type="SUPFAM" id="SSF56059">
    <property type="entry name" value="Glutathione synthetase ATP-binding domain-like"/>
    <property type="match status" value="1"/>
</dbReference>
<gene>
    <name evidence="3" type="ORF">SAMN04489726_0208</name>
</gene>
<keyword evidence="1" id="KW-0547">Nucleotide-binding</keyword>
<dbReference type="eggNOG" id="COG0189">
    <property type="taxonomic scope" value="Bacteria"/>
</dbReference>
<dbReference type="InterPro" id="IPR053191">
    <property type="entry name" value="DcsG_Biosynth_Enzyme"/>
</dbReference>
<sequence length="300" mass="32124">MSPRVLLASCAELPESDGDDTPLPAVLAEVGIKAEWVPWDSIGEPALMLEPASGSSVDLVVLRSTWDYPLRRDEFLAWCDGVPELANRADLVRWNTDKAYMADLASTGLPVVPTRLLPPGAELESYDTEIVLKPAVGAGSQGAGRFLPDERERAVAHVAALHAQGRTVVLQPYQPAVDDEGETALVFFGGRYSHGFLKGPMLPRGEVEMSALFVDERLAPVVPDAARRALAEDALDAACGLHGIERSDLLYARVDVLTGTGGAPVLLELELAEPSLGFRQADPGAPLRFASAVRAELARR</sequence>
<dbReference type="GO" id="GO:0046872">
    <property type="term" value="F:metal ion binding"/>
    <property type="evidence" value="ECO:0007669"/>
    <property type="project" value="InterPro"/>
</dbReference>
<keyword evidence="4" id="KW-1185">Reference proteome</keyword>
<dbReference type="OrthoDB" id="3373978at2"/>
<dbReference type="RefSeq" id="WP_030429347.1">
    <property type="nucleotide sequence ID" value="NZ_JOEF01000006.1"/>
</dbReference>
<dbReference type="GO" id="GO:0005524">
    <property type="term" value="F:ATP binding"/>
    <property type="evidence" value="ECO:0007669"/>
    <property type="project" value="UniProtKB-UniRule"/>
</dbReference>
<dbReference type="PANTHER" id="PTHR39217">
    <property type="match status" value="1"/>
</dbReference>
<keyword evidence="1" id="KW-0067">ATP-binding</keyword>
<dbReference type="InterPro" id="IPR011761">
    <property type="entry name" value="ATP-grasp"/>
</dbReference>
<organism evidence="3 4">
    <name type="scientific">Allokutzneria albata</name>
    <name type="common">Kibdelosporangium albatum</name>
    <dbReference type="NCBI Taxonomy" id="211114"/>
    <lineage>
        <taxon>Bacteria</taxon>
        <taxon>Bacillati</taxon>
        <taxon>Actinomycetota</taxon>
        <taxon>Actinomycetes</taxon>
        <taxon>Pseudonocardiales</taxon>
        <taxon>Pseudonocardiaceae</taxon>
        <taxon>Allokutzneria</taxon>
    </lineage>
</organism>
<name>A0A1G9R4L6_ALLAB</name>
<dbReference type="PANTHER" id="PTHR39217:SF1">
    <property type="entry name" value="GLUTATHIONE SYNTHETASE"/>
    <property type="match status" value="1"/>
</dbReference>